<dbReference type="HAMAP" id="MF_01023">
    <property type="entry name" value="HisC_aminotrans_2"/>
    <property type="match status" value="1"/>
</dbReference>
<evidence type="ECO:0000313" key="9">
    <source>
        <dbReference type="Proteomes" id="UP000612893"/>
    </source>
</evidence>
<keyword evidence="6" id="KW-0028">Amino-acid biosynthesis</keyword>
<evidence type="ECO:0000256" key="5">
    <source>
        <dbReference type="ARBA" id="ARBA00022898"/>
    </source>
</evidence>
<dbReference type="InterPro" id="IPR004839">
    <property type="entry name" value="Aminotransferase_I/II_large"/>
</dbReference>
<keyword evidence="4 6" id="KW-0808">Transferase</keyword>
<dbReference type="PANTHER" id="PTHR43643:SF3">
    <property type="entry name" value="HISTIDINOL-PHOSPHATE AMINOTRANSFERASE"/>
    <property type="match status" value="1"/>
</dbReference>
<dbReference type="Pfam" id="PF00155">
    <property type="entry name" value="Aminotran_1_2"/>
    <property type="match status" value="1"/>
</dbReference>
<dbReference type="GO" id="GO:0030170">
    <property type="term" value="F:pyridoxal phosphate binding"/>
    <property type="evidence" value="ECO:0007669"/>
    <property type="project" value="InterPro"/>
</dbReference>
<comment type="subunit">
    <text evidence="2 6">Homodimer.</text>
</comment>
<keyword evidence="9" id="KW-1185">Reference proteome</keyword>
<protein>
    <recommendedName>
        <fullName evidence="6">Histidinol-phosphate aminotransferase</fullName>
        <ecNumber evidence="6">2.6.1.9</ecNumber>
    </recommendedName>
    <alternativeName>
        <fullName evidence="6">Imidazole acetol-phosphate transaminase</fullName>
    </alternativeName>
</protein>
<feature type="domain" description="Aminotransferase class I/classII large" evidence="7">
    <location>
        <begin position="30"/>
        <end position="349"/>
    </location>
</feature>
<keyword evidence="6" id="KW-0368">Histidine biosynthesis</keyword>
<evidence type="ECO:0000259" key="7">
    <source>
        <dbReference type="Pfam" id="PF00155"/>
    </source>
</evidence>
<gene>
    <name evidence="6 8" type="primary">hisC</name>
    <name evidence="8" type="ORF">JF922_19415</name>
</gene>
<comment type="pathway">
    <text evidence="6">Amino-acid biosynthesis; L-histidine biosynthesis; L-histidine from 5-phospho-alpha-D-ribose 1-diphosphate: step 7/9.</text>
</comment>
<comment type="similarity">
    <text evidence="6">Belongs to the class-II pyridoxal-phosphate-dependent aminotransferase family. Histidinol-phosphate aminotransferase subfamily.</text>
</comment>
<dbReference type="CDD" id="cd00609">
    <property type="entry name" value="AAT_like"/>
    <property type="match status" value="1"/>
</dbReference>
<reference evidence="8" key="1">
    <citation type="submission" date="2020-10" db="EMBL/GenBank/DDBJ databases">
        <title>Ca. Dormibacterota MAGs.</title>
        <authorList>
            <person name="Montgomery K."/>
        </authorList>
    </citation>
    <scope>NUCLEOTIDE SEQUENCE [LARGE SCALE GENOMIC DNA]</scope>
    <source>
        <strain evidence="8">SC8812_S17_10</strain>
    </source>
</reference>
<keyword evidence="5 6" id="KW-0663">Pyridoxal phosphate</keyword>
<dbReference type="Proteomes" id="UP000612893">
    <property type="component" value="Unassembled WGS sequence"/>
</dbReference>
<dbReference type="SUPFAM" id="SSF53383">
    <property type="entry name" value="PLP-dependent transferases"/>
    <property type="match status" value="1"/>
</dbReference>
<dbReference type="InterPro" id="IPR015422">
    <property type="entry name" value="PyrdxlP-dep_Trfase_small"/>
</dbReference>
<evidence type="ECO:0000256" key="4">
    <source>
        <dbReference type="ARBA" id="ARBA00022679"/>
    </source>
</evidence>
<keyword evidence="3 6" id="KW-0032">Aminotransferase</keyword>
<evidence type="ECO:0000256" key="3">
    <source>
        <dbReference type="ARBA" id="ARBA00022576"/>
    </source>
</evidence>
<dbReference type="InterPro" id="IPR015421">
    <property type="entry name" value="PyrdxlP-dep_Trfase_major"/>
</dbReference>
<dbReference type="InterPro" id="IPR050106">
    <property type="entry name" value="HistidinolP_aminotransfase"/>
</dbReference>
<comment type="caution">
    <text evidence="8">The sequence shown here is derived from an EMBL/GenBank/DDBJ whole genome shotgun (WGS) entry which is preliminary data.</text>
</comment>
<dbReference type="Gene3D" id="3.90.1150.10">
    <property type="entry name" value="Aspartate Aminotransferase, domain 1"/>
    <property type="match status" value="1"/>
</dbReference>
<accession>A0A934NAP2</accession>
<dbReference type="GO" id="GO:0004400">
    <property type="term" value="F:histidinol-phosphate transaminase activity"/>
    <property type="evidence" value="ECO:0007669"/>
    <property type="project" value="UniProtKB-UniRule"/>
</dbReference>
<dbReference type="Gene3D" id="3.40.640.10">
    <property type="entry name" value="Type I PLP-dependent aspartate aminotransferase-like (Major domain)"/>
    <property type="match status" value="1"/>
</dbReference>
<evidence type="ECO:0000256" key="6">
    <source>
        <dbReference type="HAMAP-Rule" id="MF_01023"/>
    </source>
</evidence>
<dbReference type="AlphaFoldDB" id="A0A934NAP2"/>
<name>A0A934NAP2_9BACT</name>
<comment type="cofactor">
    <cofactor evidence="1 6">
        <name>pyridoxal 5'-phosphate</name>
        <dbReference type="ChEBI" id="CHEBI:597326"/>
    </cofactor>
</comment>
<dbReference type="PROSITE" id="PS00599">
    <property type="entry name" value="AA_TRANSFER_CLASS_2"/>
    <property type="match status" value="1"/>
</dbReference>
<dbReference type="PANTHER" id="PTHR43643">
    <property type="entry name" value="HISTIDINOL-PHOSPHATE AMINOTRANSFERASE 2"/>
    <property type="match status" value="1"/>
</dbReference>
<feature type="modified residue" description="N6-(pyridoxal phosphate)lysine" evidence="6">
    <location>
        <position position="214"/>
    </location>
</feature>
<proteinExistence type="inferred from homology"/>
<evidence type="ECO:0000313" key="8">
    <source>
        <dbReference type="EMBL" id="MBJ7600228.1"/>
    </source>
</evidence>
<dbReference type="InterPro" id="IPR015424">
    <property type="entry name" value="PyrdxlP-dep_Trfase"/>
</dbReference>
<evidence type="ECO:0000256" key="2">
    <source>
        <dbReference type="ARBA" id="ARBA00011738"/>
    </source>
</evidence>
<dbReference type="EC" id="2.6.1.9" evidence="6"/>
<dbReference type="NCBIfam" id="TIGR01141">
    <property type="entry name" value="hisC"/>
    <property type="match status" value="1"/>
</dbReference>
<dbReference type="RefSeq" id="WP_338203978.1">
    <property type="nucleotide sequence ID" value="NZ_JAEKNR010000195.1"/>
</dbReference>
<sequence length="354" mass="38911">MTPKGNFLKPALRGFEPYVPGQQPPDEDGWVKLNTNESPWPPSPRVLEAVRGAVDERLRLYPNPTGRAAREEIARHHGLEPEQVMVGNGGDELIELCFRAFAGAGDRVAFAPPTYPLFEPLCAIHEAVPVRHPLDADWGLPGGFATDAAALKFLVNPNSPTGTWLDRERVAAVVEGYSGVVALDEAYVDFAPEDRLDLLRAGVSNLLLLRTFSKSYALAGMRIGYALGDPSLIAALDLVKDSYNLDRLAIVAAAAAIRDTDYHDRLVGFVVAERAWLAEELRRAGFQVVPSATNFLFARPPAAWPAAALYATLRERKVLVRHYDREPIAGWFRVSVGTRQQHEALLEALKEVMS</sequence>
<dbReference type="EMBL" id="JAEKNR010000195">
    <property type="protein sequence ID" value="MBJ7600228.1"/>
    <property type="molecule type" value="Genomic_DNA"/>
</dbReference>
<organism evidence="8 9">
    <name type="scientific">Candidatus Nephthysia bennettiae</name>
    <dbReference type="NCBI Taxonomy" id="3127016"/>
    <lineage>
        <taxon>Bacteria</taxon>
        <taxon>Bacillati</taxon>
        <taxon>Candidatus Dormiibacterota</taxon>
        <taxon>Candidatus Dormibacteria</taxon>
        <taxon>Candidatus Dormibacterales</taxon>
        <taxon>Candidatus Dormibacteraceae</taxon>
        <taxon>Candidatus Nephthysia</taxon>
    </lineage>
</organism>
<dbReference type="InterPro" id="IPR001917">
    <property type="entry name" value="Aminotrans_II_pyridoxalP_BS"/>
</dbReference>
<dbReference type="GO" id="GO:0000105">
    <property type="term" value="P:L-histidine biosynthetic process"/>
    <property type="evidence" value="ECO:0007669"/>
    <property type="project" value="UniProtKB-UniRule"/>
</dbReference>
<evidence type="ECO:0000256" key="1">
    <source>
        <dbReference type="ARBA" id="ARBA00001933"/>
    </source>
</evidence>
<comment type="catalytic activity">
    <reaction evidence="6">
        <text>L-histidinol phosphate + 2-oxoglutarate = 3-(imidazol-4-yl)-2-oxopropyl phosphate + L-glutamate</text>
        <dbReference type="Rhea" id="RHEA:23744"/>
        <dbReference type="ChEBI" id="CHEBI:16810"/>
        <dbReference type="ChEBI" id="CHEBI:29985"/>
        <dbReference type="ChEBI" id="CHEBI:57766"/>
        <dbReference type="ChEBI" id="CHEBI:57980"/>
        <dbReference type="EC" id="2.6.1.9"/>
    </reaction>
</comment>
<dbReference type="InterPro" id="IPR005861">
    <property type="entry name" value="HisP_aminotrans"/>
</dbReference>